<dbReference type="PANTHER" id="PTHR38595:SF2">
    <property type="entry name" value="TYPE VI SECRETION SYSTEM BASEPLATE SUBUNIT TSSE"/>
    <property type="match status" value="1"/>
</dbReference>
<dbReference type="EMBL" id="GG693878">
    <property type="protein sequence ID" value="EES52237.1"/>
    <property type="molecule type" value="Genomic_DNA"/>
</dbReference>
<dbReference type="PANTHER" id="PTHR38595">
    <property type="entry name" value="CYTOPLASMIC PROTEIN-RELATED"/>
    <property type="match status" value="1"/>
</dbReference>
<dbReference type="SUPFAM" id="SSF160719">
    <property type="entry name" value="gpW/gp25-like"/>
    <property type="match status" value="1"/>
</dbReference>
<dbReference type="NCBIfam" id="TIGR03357">
    <property type="entry name" value="VI_zyme"/>
    <property type="match status" value="1"/>
</dbReference>
<evidence type="ECO:0000313" key="2">
    <source>
        <dbReference type="EMBL" id="EES52237.1"/>
    </source>
</evidence>
<gene>
    <name evidence="2" type="ORF">UBAL3_94240028</name>
</gene>
<dbReference type="InterPro" id="IPR017737">
    <property type="entry name" value="TssE1-like"/>
</dbReference>
<evidence type="ECO:0000259" key="1">
    <source>
        <dbReference type="Pfam" id="PF04965"/>
    </source>
</evidence>
<reference evidence="2 3" key="1">
    <citation type="journal article" date="2009" name="Appl. Environ. Microbiol.">
        <title>Community genomic and proteomic analyses of chemoautotrophic iron-oxidizing "Leptospirillum rubarum" (Group II) and "Leptospirillum ferrodiazotrophum" (Group III) bacteria in acid mine drainage biofilms.</title>
        <authorList>
            <person name="Goltsman D.S."/>
            <person name="Denef V.J."/>
            <person name="Singer S.W."/>
            <person name="VerBerkmoes N.C."/>
            <person name="Lefsrud M."/>
            <person name="Mueller R.S."/>
            <person name="Dick G.J."/>
            <person name="Sun C.L."/>
            <person name="Wheeler K.E."/>
            <person name="Zemla A."/>
            <person name="Baker B.J."/>
            <person name="Hauser L."/>
            <person name="Land M."/>
            <person name="Shah M.B."/>
            <person name="Thelen M.P."/>
            <person name="Hettich R.L."/>
            <person name="Banfield J.F."/>
        </authorList>
    </citation>
    <scope>NUCLEOTIDE SEQUENCE [LARGE SCALE GENOMIC DNA]</scope>
</reference>
<name>C6HYF2_9BACT</name>
<evidence type="ECO:0000313" key="3">
    <source>
        <dbReference type="Proteomes" id="UP000009374"/>
    </source>
</evidence>
<dbReference type="AlphaFoldDB" id="C6HYF2"/>
<keyword evidence="3" id="KW-1185">Reference proteome</keyword>
<dbReference type="Proteomes" id="UP000009374">
    <property type="component" value="Unassembled WGS sequence"/>
</dbReference>
<sequence>MDARERLLERIGSLVSRSEARNQSRFEQVGSSIRAHLSRILRTRRKSVPIADDFGVPDLSNVAGSFEAGSSVEIVRAILETVGRYEPRLLSPRVRAHETTTELGALRLEISGEILVNGQNMPIQFPVLVKASGEVVLT</sequence>
<dbReference type="InterPro" id="IPR053176">
    <property type="entry name" value="T6SS_TssE1-like"/>
</dbReference>
<feature type="domain" description="IraD/Gp25-like" evidence="1">
    <location>
        <begin position="31"/>
        <end position="117"/>
    </location>
</feature>
<organism evidence="2 3">
    <name type="scientific">Leptospirillum ferrodiazotrophum</name>
    <dbReference type="NCBI Taxonomy" id="412449"/>
    <lineage>
        <taxon>Bacteria</taxon>
        <taxon>Pseudomonadati</taxon>
        <taxon>Nitrospirota</taxon>
        <taxon>Nitrospiria</taxon>
        <taxon>Nitrospirales</taxon>
        <taxon>Nitrospiraceae</taxon>
        <taxon>Leptospirillum</taxon>
    </lineage>
</organism>
<accession>C6HYF2</accession>
<dbReference type="Pfam" id="PF04965">
    <property type="entry name" value="GPW_gp25"/>
    <property type="match status" value="1"/>
</dbReference>
<dbReference type="InterPro" id="IPR007048">
    <property type="entry name" value="IraD/Gp25-like"/>
</dbReference>
<proteinExistence type="predicted"/>
<dbReference type="Gene3D" id="3.10.450.40">
    <property type="match status" value="1"/>
</dbReference>
<protein>
    <submittedName>
        <fullName evidence="2">GPW/gp25 family protein</fullName>
    </submittedName>
</protein>